<proteinExistence type="predicted"/>
<dbReference type="Proteomes" id="UP000054893">
    <property type="component" value="Unassembled WGS sequence"/>
</dbReference>
<evidence type="ECO:0000313" key="2">
    <source>
        <dbReference type="Proteomes" id="UP000054893"/>
    </source>
</evidence>
<dbReference type="EMBL" id="FCOC02000039">
    <property type="protein sequence ID" value="SAL55403.1"/>
    <property type="molecule type" value="Genomic_DNA"/>
</dbReference>
<evidence type="ECO:0000313" key="1">
    <source>
        <dbReference type="EMBL" id="SAL55403.1"/>
    </source>
</evidence>
<dbReference type="AlphaFoldDB" id="A0A158IG81"/>
<organism evidence="1 2">
    <name type="scientific">Caballeronia sordidicola</name>
    <name type="common">Burkholderia sordidicola</name>
    <dbReference type="NCBI Taxonomy" id="196367"/>
    <lineage>
        <taxon>Bacteria</taxon>
        <taxon>Pseudomonadati</taxon>
        <taxon>Pseudomonadota</taxon>
        <taxon>Betaproteobacteria</taxon>
        <taxon>Burkholderiales</taxon>
        <taxon>Burkholderiaceae</taxon>
        <taxon>Caballeronia</taxon>
    </lineage>
</organism>
<protein>
    <submittedName>
        <fullName evidence="1">Uncharacterized protein</fullName>
    </submittedName>
</protein>
<sequence length="37" mass="4389">MHFSALPLFHVLDYFKDEAQAIGHSREWARDWVDSRG</sequence>
<name>A0A158IG81_CABSO</name>
<accession>A0A158IG81</accession>
<reference evidence="1 2" key="1">
    <citation type="submission" date="2016-01" db="EMBL/GenBank/DDBJ databases">
        <authorList>
            <person name="Oliw E.H."/>
        </authorList>
    </citation>
    <scope>NUCLEOTIDE SEQUENCE [LARGE SCALE GENOMIC DNA]</scope>
    <source>
        <strain evidence="1">LMG 22029</strain>
    </source>
</reference>
<gene>
    <name evidence="1" type="ORF">AWB64_06117</name>
</gene>